<comment type="subcellular location">
    <subcellularLocation>
        <location evidence="2 10">Cell membrane</location>
        <topology evidence="2 10">Multi-pass membrane protein</topology>
    </subcellularLocation>
</comment>
<comment type="function">
    <text evidence="1 11">Part of the binding-protein-dependent transport system for molybdenum; probably responsible for the translocation of the substrate across the membrane.</text>
</comment>
<dbReference type="InterPro" id="IPR000515">
    <property type="entry name" value="MetI-like"/>
</dbReference>
<evidence type="ECO:0000256" key="3">
    <source>
        <dbReference type="ARBA" id="ARBA00007069"/>
    </source>
</evidence>
<evidence type="ECO:0000313" key="14">
    <source>
        <dbReference type="Proteomes" id="UP000316921"/>
    </source>
</evidence>
<dbReference type="KEGG" id="pbap:Pla133_32130"/>
<protein>
    <recommendedName>
        <fullName evidence="11">Molybdenum transport system permease</fullName>
    </recommendedName>
</protein>
<evidence type="ECO:0000256" key="10">
    <source>
        <dbReference type="RuleBase" id="RU363032"/>
    </source>
</evidence>
<dbReference type="Gene3D" id="1.10.3720.10">
    <property type="entry name" value="MetI-like"/>
    <property type="match status" value="1"/>
</dbReference>
<evidence type="ECO:0000256" key="8">
    <source>
        <dbReference type="ARBA" id="ARBA00022989"/>
    </source>
</evidence>
<evidence type="ECO:0000256" key="9">
    <source>
        <dbReference type="ARBA" id="ARBA00023136"/>
    </source>
</evidence>
<evidence type="ECO:0000256" key="1">
    <source>
        <dbReference type="ARBA" id="ARBA00002949"/>
    </source>
</evidence>
<feature type="transmembrane region" description="Helical" evidence="10">
    <location>
        <begin position="12"/>
        <end position="36"/>
    </location>
</feature>
<feature type="transmembrane region" description="Helical" evidence="10">
    <location>
        <begin position="90"/>
        <end position="111"/>
    </location>
</feature>
<name>A0A518BMB4_9BACT</name>
<evidence type="ECO:0000259" key="12">
    <source>
        <dbReference type="PROSITE" id="PS50928"/>
    </source>
</evidence>
<dbReference type="InterPro" id="IPR011867">
    <property type="entry name" value="ModB_ABC"/>
</dbReference>
<keyword evidence="6 11" id="KW-0500">Molybdenum</keyword>
<dbReference type="AlphaFoldDB" id="A0A518BMB4"/>
<gene>
    <name evidence="13" type="primary">modB_2</name>
    <name evidence="13" type="ORF">Pla133_32130</name>
</gene>
<dbReference type="PANTHER" id="PTHR30183">
    <property type="entry name" value="MOLYBDENUM TRANSPORT SYSTEM PERMEASE PROTEIN MODB"/>
    <property type="match status" value="1"/>
</dbReference>
<organism evidence="13 14">
    <name type="scientific">Engelhardtia mirabilis</name>
    <dbReference type="NCBI Taxonomy" id="2528011"/>
    <lineage>
        <taxon>Bacteria</taxon>
        <taxon>Pseudomonadati</taxon>
        <taxon>Planctomycetota</taxon>
        <taxon>Planctomycetia</taxon>
        <taxon>Planctomycetia incertae sedis</taxon>
        <taxon>Engelhardtia</taxon>
    </lineage>
</organism>
<evidence type="ECO:0000256" key="2">
    <source>
        <dbReference type="ARBA" id="ARBA00004651"/>
    </source>
</evidence>
<dbReference type="GO" id="GO:0005886">
    <property type="term" value="C:plasma membrane"/>
    <property type="evidence" value="ECO:0007669"/>
    <property type="project" value="UniProtKB-SubCell"/>
</dbReference>
<evidence type="ECO:0000256" key="5">
    <source>
        <dbReference type="ARBA" id="ARBA00022475"/>
    </source>
</evidence>
<dbReference type="SUPFAM" id="SSF161098">
    <property type="entry name" value="MetI-like"/>
    <property type="match status" value="1"/>
</dbReference>
<dbReference type="CDD" id="cd06261">
    <property type="entry name" value="TM_PBP2"/>
    <property type="match status" value="1"/>
</dbReference>
<dbReference type="PROSITE" id="PS50928">
    <property type="entry name" value="ABC_TM1"/>
    <property type="match status" value="1"/>
</dbReference>
<evidence type="ECO:0000313" key="13">
    <source>
        <dbReference type="EMBL" id="QDU68119.1"/>
    </source>
</evidence>
<keyword evidence="9 10" id="KW-0472">Membrane</keyword>
<dbReference type="Pfam" id="PF00528">
    <property type="entry name" value="BPD_transp_1"/>
    <property type="match status" value="1"/>
</dbReference>
<sequence length="263" mass="27322">MDARRPSARSLLLVPVGLAVALLALPLVGLLARAPWSRLADRLASGAVLDALRLSILSSTGAALASLVLGLPLALWLSQGRSPWRTTVRLLVVLPMVLPPVVGGVALLLAFGRAGVIGAPLERVFGLSLPFSGAGVVLAATWVSLPFFVLSAEAGLRAFDPRFAAAAASLGAGPWRTFRTVTLPMIAPSLRAGLLLAWARALGEFGATITFAGNLEGTTRTLPLAVYTALETAPEAAIALSLLLVAISALVLFLLRDRWFPVG</sequence>
<dbReference type="EMBL" id="CP036287">
    <property type="protein sequence ID" value="QDU68119.1"/>
    <property type="molecule type" value="Genomic_DNA"/>
</dbReference>
<dbReference type="NCBIfam" id="TIGR01581">
    <property type="entry name" value="Mo_ABC_porter"/>
    <property type="match status" value="1"/>
</dbReference>
<dbReference type="PANTHER" id="PTHR30183:SF3">
    <property type="entry name" value="MOLYBDENUM TRANSPORT SYSTEM PERMEASE PROTEIN MODB"/>
    <property type="match status" value="1"/>
</dbReference>
<keyword evidence="8 10" id="KW-1133">Transmembrane helix</keyword>
<dbReference type="RefSeq" id="WP_145066863.1">
    <property type="nucleotide sequence ID" value="NZ_CP036287.1"/>
</dbReference>
<keyword evidence="14" id="KW-1185">Reference proteome</keyword>
<dbReference type="InterPro" id="IPR035906">
    <property type="entry name" value="MetI-like_sf"/>
</dbReference>
<reference evidence="13 14" key="1">
    <citation type="submission" date="2019-02" db="EMBL/GenBank/DDBJ databases">
        <title>Deep-cultivation of Planctomycetes and their phenomic and genomic characterization uncovers novel biology.</title>
        <authorList>
            <person name="Wiegand S."/>
            <person name="Jogler M."/>
            <person name="Boedeker C."/>
            <person name="Pinto D."/>
            <person name="Vollmers J."/>
            <person name="Rivas-Marin E."/>
            <person name="Kohn T."/>
            <person name="Peeters S.H."/>
            <person name="Heuer A."/>
            <person name="Rast P."/>
            <person name="Oberbeckmann S."/>
            <person name="Bunk B."/>
            <person name="Jeske O."/>
            <person name="Meyerdierks A."/>
            <person name="Storesund J.E."/>
            <person name="Kallscheuer N."/>
            <person name="Luecker S."/>
            <person name="Lage O.M."/>
            <person name="Pohl T."/>
            <person name="Merkel B.J."/>
            <person name="Hornburger P."/>
            <person name="Mueller R.-W."/>
            <person name="Bruemmer F."/>
            <person name="Labrenz M."/>
            <person name="Spormann A.M."/>
            <person name="Op den Camp H."/>
            <person name="Overmann J."/>
            <person name="Amann R."/>
            <person name="Jetten M.S.M."/>
            <person name="Mascher T."/>
            <person name="Medema M.H."/>
            <person name="Devos D.P."/>
            <person name="Kaster A.-K."/>
            <person name="Ovreas L."/>
            <person name="Rohde M."/>
            <person name="Galperin M.Y."/>
            <person name="Jogler C."/>
        </authorList>
    </citation>
    <scope>NUCLEOTIDE SEQUENCE [LARGE SCALE GENOMIC DNA]</scope>
    <source>
        <strain evidence="13 14">Pla133</strain>
    </source>
</reference>
<dbReference type="InterPro" id="IPR006469">
    <property type="entry name" value="NifC_ABC_porter"/>
</dbReference>
<dbReference type="GO" id="GO:0015098">
    <property type="term" value="F:molybdate ion transmembrane transporter activity"/>
    <property type="evidence" value="ECO:0007669"/>
    <property type="project" value="UniProtKB-UniRule"/>
</dbReference>
<feature type="transmembrane region" description="Helical" evidence="10">
    <location>
        <begin position="56"/>
        <end position="78"/>
    </location>
</feature>
<keyword evidence="4 10" id="KW-0813">Transport</keyword>
<keyword evidence="7 10" id="KW-0812">Transmembrane</keyword>
<evidence type="ECO:0000256" key="6">
    <source>
        <dbReference type="ARBA" id="ARBA00022505"/>
    </source>
</evidence>
<feature type="transmembrane region" description="Helical" evidence="10">
    <location>
        <begin position="131"/>
        <end position="152"/>
    </location>
</feature>
<dbReference type="NCBIfam" id="TIGR02141">
    <property type="entry name" value="modB_ABC"/>
    <property type="match status" value="1"/>
</dbReference>
<proteinExistence type="inferred from homology"/>
<comment type="similarity">
    <text evidence="3 11">Belongs to the binding-protein-dependent transport system permease family. CysTW subfamily.</text>
</comment>
<accession>A0A518BMB4</accession>
<keyword evidence="5 11" id="KW-1003">Cell membrane</keyword>
<feature type="transmembrane region" description="Helical" evidence="10">
    <location>
        <begin position="233"/>
        <end position="255"/>
    </location>
</feature>
<evidence type="ECO:0000256" key="11">
    <source>
        <dbReference type="RuleBase" id="RU365097"/>
    </source>
</evidence>
<evidence type="ECO:0000256" key="7">
    <source>
        <dbReference type="ARBA" id="ARBA00022692"/>
    </source>
</evidence>
<feature type="domain" description="ABC transmembrane type-1" evidence="12">
    <location>
        <begin position="52"/>
        <end position="255"/>
    </location>
</feature>
<evidence type="ECO:0000256" key="4">
    <source>
        <dbReference type="ARBA" id="ARBA00022448"/>
    </source>
</evidence>
<dbReference type="Proteomes" id="UP000316921">
    <property type="component" value="Chromosome"/>
</dbReference>